<name>A0ABT8WE90_9FLAO</name>
<evidence type="ECO:0000256" key="1">
    <source>
        <dbReference type="SAM" id="Phobius"/>
    </source>
</evidence>
<feature type="transmembrane region" description="Helical" evidence="1">
    <location>
        <begin position="85"/>
        <end position="110"/>
    </location>
</feature>
<evidence type="ECO:0000313" key="3">
    <source>
        <dbReference type="EMBL" id="MDO5971363.1"/>
    </source>
</evidence>
<feature type="transmembrane region" description="Helical" evidence="1">
    <location>
        <begin position="6"/>
        <end position="22"/>
    </location>
</feature>
<dbReference type="CDD" id="cd07341">
    <property type="entry name" value="M56_BlaR1_MecR1_like"/>
    <property type="match status" value="1"/>
</dbReference>
<evidence type="ECO:0000313" key="4">
    <source>
        <dbReference type="Proteomes" id="UP001176883"/>
    </source>
</evidence>
<accession>A0ABT8WE90</accession>
<comment type="caution">
    <text evidence="3">The sequence shown here is derived from an EMBL/GenBank/DDBJ whole genome shotgun (WGS) entry which is preliminary data.</text>
</comment>
<keyword evidence="1" id="KW-0812">Transmembrane</keyword>
<proteinExistence type="predicted"/>
<dbReference type="PANTHER" id="PTHR34978:SF3">
    <property type="entry name" value="SLR0241 PROTEIN"/>
    <property type="match status" value="1"/>
</dbReference>
<sequence length="431" mass="49539">MEYLLKVSALISIFYFIYKVFLQHETFFESIRIFLFLGLISSFIIPFLVIPIYIEYTSALTSSYDGVTTVQKIEEPLSILDYLTMVYLAGVLFFFIRFMIQLVSLVAIIFKGKSKKQGGYTFVRINTNMSPFSFFNWIVYNPNSFNKTELDQIITHEKAHAQQYHSMDILLTQLSCIVLWFNPFMWLYNKDLKQNLEFLADNLTINNIKNKKGYQYTLLKTAFSINKLALSNNFYTSSIKKRIVMLHKSKSKKINQFKFVIAIPLLSIFLMSFNTEKVCVAKTPNSIKPIETGKNHGVLPFSDQQIDPLYILDGKEISKKKFDALNTDDIESVSELKDKSEIKKYGKKGKHGVIIITSKKNGNNGKSVNDNIDFGYGLPLYILDGKEIQKKQLVELKSNNIKSVVILKNKPEIKKYGKKGKHGVVIITSKK</sequence>
<dbReference type="EMBL" id="JAUOEK010000152">
    <property type="protein sequence ID" value="MDO5971363.1"/>
    <property type="molecule type" value="Genomic_DNA"/>
</dbReference>
<feature type="transmembrane region" description="Helical" evidence="1">
    <location>
        <begin position="34"/>
        <end position="54"/>
    </location>
</feature>
<dbReference type="InterPro" id="IPR037066">
    <property type="entry name" value="Plug_dom_sf"/>
</dbReference>
<dbReference type="RefSeq" id="WP_303279078.1">
    <property type="nucleotide sequence ID" value="NZ_JAUOEK010000152.1"/>
</dbReference>
<dbReference type="Gene3D" id="2.170.130.10">
    <property type="entry name" value="TonB-dependent receptor, plug domain"/>
    <property type="match status" value="1"/>
</dbReference>
<evidence type="ECO:0000259" key="2">
    <source>
        <dbReference type="Pfam" id="PF05569"/>
    </source>
</evidence>
<dbReference type="InterPro" id="IPR008756">
    <property type="entry name" value="Peptidase_M56"/>
</dbReference>
<keyword evidence="4" id="KW-1185">Reference proteome</keyword>
<dbReference type="InterPro" id="IPR052173">
    <property type="entry name" value="Beta-lactam_resp_regulator"/>
</dbReference>
<gene>
    <name evidence="3" type="ORF">Q4Q35_16270</name>
</gene>
<feature type="transmembrane region" description="Helical" evidence="1">
    <location>
        <begin position="169"/>
        <end position="188"/>
    </location>
</feature>
<keyword evidence="1" id="KW-0472">Membrane</keyword>
<dbReference type="Pfam" id="PF05569">
    <property type="entry name" value="Peptidase_M56"/>
    <property type="match status" value="1"/>
</dbReference>
<feature type="domain" description="Peptidase M56" evidence="2">
    <location>
        <begin position="143"/>
        <end position="246"/>
    </location>
</feature>
<organism evidence="3 4">
    <name type="scientific">Flavivirga aquimarina</name>
    <dbReference type="NCBI Taxonomy" id="2027862"/>
    <lineage>
        <taxon>Bacteria</taxon>
        <taxon>Pseudomonadati</taxon>
        <taxon>Bacteroidota</taxon>
        <taxon>Flavobacteriia</taxon>
        <taxon>Flavobacteriales</taxon>
        <taxon>Flavobacteriaceae</taxon>
        <taxon>Flavivirga</taxon>
    </lineage>
</organism>
<dbReference type="Proteomes" id="UP001176883">
    <property type="component" value="Unassembled WGS sequence"/>
</dbReference>
<dbReference type="PANTHER" id="PTHR34978">
    <property type="entry name" value="POSSIBLE SENSOR-TRANSDUCER PROTEIN BLAR"/>
    <property type="match status" value="1"/>
</dbReference>
<protein>
    <submittedName>
        <fullName evidence="3">M56 family metallopeptidase</fullName>
    </submittedName>
</protein>
<keyword evidence="1" id="KW-1133">Transmembrane helix</keyword>
<reference evidence="3" key="1">
    <citation type="submission" date="2023-07" db="EMBL/GenBank/DDBJ databases">
        <title>Two novel species in the genus Flavivirga.</title>
        <authorList>
            <person name="Kwon K."/>
        </authorList>
    </citation>
    <scope>NUCLEOTIDE SEQUENCE</scope>
    <source>
        <strain evidence="3">KCTC 52353</strain>
    </source>
</reference>